<dbReference type="InterPro" id="IPR037033">
    <property type="entry name" value="DNA-dir_RNAP_su2_hyb_sf"/>
</dbReference>
<dbReference type="EMBL" id="MU070003">
    <property type="protein sequence ID" value="KAF5830816.1"/>
    <property type="molecule type" value="Genomic_DNA"/>
</dbReference>
<dbReference type="InterPro" id="IPR007642">
    <property type="entry name" value="RNA_pol_Rpb2_2"/>
</dbReference>
<dbReference type="InterPro" id="IPR015712">
    <property type="entry name" value="DNA-dir_RNA_pol_su2"/>
</dbReference>
<accession>A0ABQ7G889</accession>
<dbReference type="InterPro" id="IPR007647">
    <property type="entry name" value="RNA_pol_Rpb2_5"/>
</dbReference>
<gene>
    <name evidence="21" type="ORF">DUNSADRAFT_13986</name>
</gene>
<dbReference type="Gene3D" id="2.40.270.10">
    <property type="entry name" value="DNA-directed RNA polymerase, subunit 2, domain 6"/>
    <property type="match status" value="1"/>
</dbReference>
<comment type="function">
    <text evidence="1">DNA-dependent RNA polymerase catalyzes the transcription of DNA into RNA using the four ribonucleoside triphosphates as substrates.</text>
</comment>
<evidence type="ECO:0000256" key="12">
    <source>
        <dbReference type="ARBA" id="ARBA00032782"/>
    </source>
</evidence>
<evidence type="ECO:0000256" key="10">
    <source>
        <dbReference type="ARBA" id="ARBA00023163"/>
    </source>
</evidence>
<comment type="subcellular location">
    <subcellularLocation>
        <location evidence="2">Plastid</location>
        <location evidence="2">Chloroplast</location>
    </subcellularLocation>
</comment>
<evidence type="ECO:0000256" key="13">
    <source>
        <dbReference type="ARBA" id="ARBA00048552"/>
    </source>
</evidence>
<feature type="domain" description="RNA polymerase Rpb2" evidence="19">
    <location>
        <begin position="564"/>
        <end position="622"/>
    </location>
</feature>
<dbReference type="SUPFAM" id="SSF64484">
    <property type="entry name" value="beta and beta-prime subunits of DNA dependent RNA-polymerase"/>
    <property type="match status" value="1"/>
</dbReference>
<proteinExistence type="inferred from homology"/>
<comment type="caution">
    <text evidence="21">The sequence shown here is derived from an EMBL/GenBank/DDBJ whole genome shotgun (WGS) entry which is preliminary data.</text>
</comment>
<dbReference type="InterPro" id="IPR007120">
    <property type="entry name" value="DNA-dir_RNAP_su2_dom"/>
</dbReference>
<evidence type="ECO:0000256" key="1">
    <source>
        <dbReference type="ARBA" id="ARBA00004026"/>
    </source>
</evidence>
<evidence type="ECO:0000259" key="20">
    <source>
        <dbReference type="Pfam" id="PF04567"/>
    </source>
</evidence>
<evidence type="ECO:0000259" key="19">
    <source>
        <dbReference type="Pfam" id="PF04566"/>
    </source>
</evidence>
<dbReference type="Pfam" id="PF04561">
    <property type="entry name" value="RNA_pol_Rpb2_2"/>
    <property type="match status" value="1"/>
</dbReference>
<reference evidence="21" key="1">
    <citation type="submission" date="2017-08" db="EMBL/GenBank/DDBJ databases">
        <authorList>
            <person name="Polle J.E."/>
            <person name="Barry K."/>
            <person name="Cushman J."/>
            <person name="Schmutz J."/>
            <person name="Tran D."/>
            <person name="Hathwaick L.T."/>
            <person name="Yim W.C."/>
            <person name="Jenkins J."/>
            <person name="Mckie-Krisberg Z.M."/>
            <person name="Prochnik S."/>
            <person name="Lindquist E."/>
            <person name="Dockter R.B."/>
            <person name="Adam C."/>
            <person name="Molina H."/>
            <person name="Bunkerborg J."/>
            <person name="Jin E."/>
            <person name="Buchheim M."/>
            <person name="Magnuson J."/>
        </authorList>
    </citation>
    <scope>NUCLEOTIDE SEQUENCE</scope>
    <source>
        <strain evidence="21">CCAP 19/18</strain>
    </source>
</reference>
<evidence type="ECO:0000313" key="22">
    <source>
        <dbReference type="Proteomes" id="UP000815325"/>
    </source>
</evidence>
<keyword evidence="10" id="KW-0804">Transcription</keyword>
<dbReference type="Pfam" id="PF04566">
    <property type="entry name" value="RNA_pol_Rpb2_4"/>
    <property type="match status" value="1"/>
</dbReference>
<dbReference type="InterPro" id="IPR007646">
    <property type="entry name" value="RNA_pol_Rpb2_4"/>
</dbReference>
<dbReference type="CDD" id="cd00653">
    <property type="entry name" value="RNA_pol_B_RPB2"/>
    <property type="match status" value="1"/>
</dbReference>
<dbReference type="InterPro" id="IPR007645">
    <property type="entry name" value="RNA_pol_Rpb2_3"/>
</dbReference>
<evidence type="ECO:0000256" key="2">
    <source>
        <dbReference type="ARBA" id="ARBA00004229"/>
    </source>
</evidence>
<dbReference type="Gene3D" id="3.90.1100.10">
    <property type="match status" value="2"/>
</dbReference>
<evidence type="ECO:0000256" key="3">
    <source>
        <dbReference type="ARBA" id="ARBA00006835"/>
    </source>
</evidence>
<keyword evidence="7" id="KW-0934">Plastid</keyword>
<evidence type="ECO:0000259" key="17">
    <source>
        <dbReference type="Pfam" id="PF04563"/>
    </source>
</evidence>
<organism evidence="21 22">
    <name type="scientific">Dunaliella salina</name>
    <name type="common">Green alga</name>
    <name type="synonym">Protococcus salinus</name>
    <dbReference type="NCBI Taxonomy" id="3046"/>
    <lineage>
        <taxon>Eukaryota</taxon>
        <taxon>Viridiplantae</taxon>
        <taxon>Chlorophyta</taxon>
        <taxon>core chlorophytes</taxon>
        <taxon>Chlorophyceae</taxon>
        <taxon>CS clade</taxon>
        <taxon>Chlamydomonadales</taxon>
        <taxon>Dunaliellaceae</taxon>
        <taxon>Dunaliella</taxon>
    </lineage>
</organism>
<keyword evidence="22" id="KW-1185">Reference proteome</keyword>
<dbReference type="InterPro" id="IPR007644">
    <property type="entry name" value="RNA_pol_bsu_protrusion"/>
</dbReference>
<evidence type="ECO:0000256" key="7">
    <source>
        <dbReference type="ARBA" id="ARBA00022640"/>
    </source>
</evidence>
<comment type="catalytic activity">
    <reaction evidence="13">
        <text>RNA(n) + a ribonucleoside 5'-triphosphate = RNA(n+1) + diphosphate</text>
        <dbReference type="Rhea" id="RHEA:21248"/>
        <dbReference type="Rhea" id="RHEA-COMP:14527"/>
        <dbReference type="Rhea" id="RHEA-COMP:17342"/>
        <dbReference type="ChEBI" id="CHEBI:33019"/>
        <dbReference type="ChEBI" id="CHEBI:61557"/>
        <dbReference type="ChEBI" id="CHEBI:140395"/>
        <dbReference type="EC" id="2.7.7.6"/>
    </reaction>
</comment>
<keyword evidence="6" id="KW-0150">Chloroplast</keyword>
<evidence type="ECO:0000259" key="16">
    <source>
        <dbReference type="Pfam" id="PF04561"/>
    </source>
</evidence>
<evidence type="ECO:0000313" key="21">
    <source>
        <dbReference type="EMBL" id="KAF5830816.1"/>
    </source>
</evidence>
<evidence type="ECO:0000256" key="11">
    <source>
        <dbReference type="ARBA" id="ARBA00026088"/>
    </source>
</evidence>
<dbReference type="Pfam" id="PF04565">
    <property type="entry name" value="RNA_pol_Rpb2_3"/>
    <property type="match status" value="1"/>
</dbReference>
<dbReference type="Proteomes" id="UP000815325">
    <property type="component" value="Unassembled WGS sequence"/>
</dbReference>
<feature type="domain" description="RNA polymerase beta subunit protrusion" evidence="17">
    <location>
        <begin position="50"/>
        <end position="432"/>
    </location>
</feature>
<name>A0ABQ7G889_DUNSA</name>
<keyword evidence="5" id="KW-0240">DNA-directed RNA polymerase</keyword>
<dbReference type="EC" id="2.7.7.6" evidence="4"/>
<evidence type="ECO:0000259" key="18">
    <source>
        <dbReference type="Pfam" id="PF04565"/>
    </source>
</evidence>
<comment type="subunit">
    <text evidence="11">In plastids the minimal PEP RNA polymerase catalytic core is composed of four subunits: alpha, beta, beta', and beta''. When a (nuclear-encoded) sigma factor is associated with the core the holoenzyme is formed, which can initiate transcription.</text>
</comment>
<protein>
    <recommendedName>
        <fullName evidence="4">DNA-directed RNA polymerase</fullName>
        <ecNumber evidence="4">2.7.7.6</ecNumber>
    </recommendedName>
    <alternativeName>
        <fullName evidence="12">PEP</fullName>
    </alternativeName>
</protein>
<evidence type="ECO:0000256" key="9">
    <source>
        <dbReference type="ARBA" id="ARBA00022695"/>
    </source>
</evidence>
<sequence length="948" mass="105865">MGLAGGQEAMEQDDGGLHQALHGDPALLTQPIKTVQDKFQLLPAFLQVRGLVKQHIDSFNYFINHEIKKIVKANERVTCDTDPNFFLKYTAIYVGLPSVEEDMVTKDITPQQCRLRDITYAAPISVDIEYTRGKEIVVKKGSNGRGAISIGRIPLMLRCDRCVLYNKSEPQLAKLGECPLDPGGYFVVRGTEKVILIQEQLSKNRIIIDTDSHNDIVASVTSSTHERKSKTNIVMSKGKLYLKHNAFSDDVNMVAVLKAMGAEADQEVMQLAGNDETLSALLVPTIQDCKSHKVFTQAQALEFLGNKIRPSPMSFGKVRRKSKVDEARDILANVVVCHVPVVRYNFQQKVMYMAVMIRRMLLAVLDPSFIDDRDYYGNKRLELAGGLMSLLFEDLFKRLNTDLKRQADITLSKANRASQFDVAKCIRTDTITYGLENSLSSGNWTIKRFRMERKGVTQVCGMLSPADTSIWQPSILPSLHPTSLAGAEQVSGPRALHPSQWGMLCPADTPEGESCGLVKNLALMTHVTTDEEEALMTRCLFMLGVEPITAMAPCELHTRGAACVFLNGLLLGLHRRPHKLVQVIRDMRRRGYVGEFVHVHLQGDACYFSCDGGRVCRPLIICDKGVPRVKQEHITNLISGKWGFNDFLRHGLIEYLDVNEENVSLIALYEQHCTPSTTHLEIEPFTIMGVVSGLIPFPHHNQSPRNTYQCAMGKQAMGNIAYNQLNRMDTLLYLLCYPQRPLLTTKTIELINYDKLGAGQNATVAVMSYSGYDIEDAIVMNKASLDRGFGRCIVLKKYGATLRKYANRTTDRIVTPLPLPGQRTPPARFRLLDRDGLAAVGDYIMPGDVYINLQRPTNTARWTRCSRQKCVVDKVQLTCEWQTRCSRSAWWTRCSWRPMMTATTTSSSSSATHGGLSWAISSVAGMGRRAWSATLCARCVRALAPLCV</sequence>
<comment type="similarity">
    <text evidence="3 14">Belongs to the RNA polymerase beta chain family.</text>
</comment>
<evidence type="ECO:0000259" key="15">
    <source>
        <dbReference type="Pfam" id="PF00562"/>
    </source>
</evidence>
<evidence type="ECO:0000256" key="14">
    <source>
        <dbReference type="RuleBase" id="RU000434"/>
    </source>
</evidence>
<evidence type="ECO:0000256" key="4">
    <source>
        <dbReference type="ARBA" id="ARBA00012418"/>
    </source>
</evidence>
<dbReference type="Pfam" id="PF04567">
    <property type="entry name" value="RNA_pol_Rpb2_5"/>
    <property type="match status" value="1"/>
</dbReference>
<dbReference type="PANTHER" id="PTHR20856">
    <property type="entry name" value="DNA-DIRECTED RNA POLYMERASE I SUBUNIT 2"/>
    <property type="match status" value="1"/>
</dbReference>
<evidence type="ECO:0000256" key="6">
    <source>
        <dbReference type="ARBA" id="ARBA00022528"/>
    </source>
</evidence>
<dbReference type="Pfam" id="PF00562">
    <property type="entry name" value="RNA_pol_Rpb2_6"/>
    <property type="match status" value="1"/>
</dbReference>
<keyword evidence="8" id="KW-0808">Transferase</keyword>
<feature type="domain" description="RNA polymerase Rpb2" evidence="18">
    <location>
        <begin position="478"/>
        <end position="527"/>
    </location>
</feature>
<evidence type="ECO:0000256" key="5">
    <source>
        <dbReference type="ARBA" id="ARBA00022478"/>
    </source>
</evidence>
<keyword evidence="9" id="KW-0548">Nucleotidyltransferase</keyword>
<evidence type="ECO:0000256" key="8">
    <source>
        <dbReference type="ARBA" id="ARBA00022679"/>
    </source>
</evidence>
<feature type="domain" description="RNA polymerase Rpb2" evidence="16">
    <location>
        <begin position="203"/>
        <end position="382"/>
    </location>
</feature>
<dbReference type="Pfam" id="PF04563">
    <property type="entry name" value="RNA_pol_Rpb2_1"/>
    <property type="match status" value="1"/>
</dbReference>
<feature type="domain" description="RNA polymerase Rpb2" evidence="20">
    <location>
        <begin position="644"/>
        <end position="676"/>
    </location>
</feature>
<feature type="domain" description="DNA-directed RNA polymerase subunit 2 hybrid-binding" evidence="15">
    <location>
        <begin position="692"/>
        <end position="862"/>
    </location>
</feature>